<reference evidence="4" key="1">
    <citation type="journal article" date="2019" name="Sci. Rep.">
        <title>Draft genome of Tanacetum cinerariifolium, the natural source of mosquito coil.</title>
        <authorList>
            <person name="Yamashiro T."/>
            <person name="Shiraishi A."/>
            <person name="Satake H."/>
            <person name="Nakayama K."/>
        </authorList>
    </citation>
    <scope>NUCLEOTIDE SEQUENCE</scope>
</reference>
<dbReference type="GO" id="GO:0003676">
    <property type="term" value="F:nucleic acid binding"/>
    <property type="evidence" value="ECO:0007669"/>
    <property type="project" value="InterPro"/>
</dbReference>
<name>A0A699GS13_TANCI</name>
<organism evidence="4">
    <name type="scientific">Tanacetum cinerariifolium</name>
    <name type="common">Dalmatian daisy</name>
    <name type="synonym">Chrysanthemum cinerariifolium</name>
    <dbReference type="NCBI Taxonomy" id="118510"/>
    <lineage>
        <taxon>Eukaryota</taxon>
        <taxon>Viridiplantae</taxon>
        <taxon>Streptophyta</taxon>
        <taxon>Embryophyta</taxon>
        <taxon>Tracheophyta</taxon>
        <taxon>Spermatophyta</taxon>
        <taxon>Magnoliopsida</taxon>
        <taxon>eudicotyledons</taxon>
        <taxon>Gunneridae</taxon>
        <taxon>Pentapetalae</taxon>
        <taxon>asterids</taxon>
        <taxon>campanulids</taxon>
        <taxon>Asterales</taxon>
        <taxon>Asteraceae</taxon>
        <taxon>Asteroideae</taxon>
        <taxon>Anthemideae</taxon>
        <taxon>Anthemidinae</taxon>
        <taxon>Tanacetum</taxon>
    </lineage>
</organism>
<keyword evidence="1" id="KW-0862">Zinc</keyword>
<dbReference type="PROSITE" id="PS50158">
    <property type="entry name" value="ZF_CCHC"/>
    <property type="match status" value="1"/>
</dbReference>
<feature type="compositionally biased region" description="Basic residues" evidence="2">
    <location>
        <begin position="92"/>
        <end position="101"/>
    </location>
</feature>
<protein>
    <submittedName>
        <fullName evidence="4">Zinc finger, CCHC-type</fullName>
    </submittedName>
</protein>
<keyword evidence="1" id="KW-0479">Metal-binding</keyword>
<gene>
    <name evidence="4" type="ORF">Tci_109901</name>
</gene>
<sequence>MSDSLFDSYQNVKSSKNYRTLWRLNIWLKIHQKDFKHTLKHKKEEFTLVELGSHLCIKESLGIQDSDKPKGNNVAGPSVVNMVEHNNFSRHNDHRGKRKYHDSKTDPNKKSKVTCWKCGKPRHLKKNCKGGRVGNKDNGSGTNGLGDGYSNSLKGQHMFNKSFYVYYVTYVSEAYYVQYDDVACDQCDLHATASLENKKYFVMFIDDASRDAIFDENRFSSVFRPSQRFLVKGTKEFSGLVVTDEDVAFWKETINDEIDSIMGNNTWVLADLPRGILSSRFSMKDMRKADAILDIRIKHGMSTPMDTSEKLMPNNSQAVSQLEYSRVIGFLMYVMTCIRLDIAFVMGKLSRYTSNLVLEGYIDASWISNTKENSSTSGWVFLLGGGLIS</sequence>
<dbReference type="AlphaFoldDB" id="A0A699GS13"/>
<dbReference type="EMBL" id="BKCJ010021854">
    <property type="protein sequence ID" value="GEV37924.1"/>
    <property type="molecule type" value="Genomic_DNA"/>
</dbReference>
<dbReference type="PANTHER" id="PTHR11439:SF440">
    <property type="entry name" value="INTEGRASE CATALYTIC DOMAIN-CONTAINING PROTEIN"/>
    <property type="match status" value="1"/>
</dbReference>
<dbReference type="InterPro" id="IPR001878">
    <property type="entry name" value="Znf_CCHC"/>
</dbReference>
<evidence type="ECO:0000313" key="4">
    <source>
        <dbReference type="EMBL" id="GEV37924.1"/>
    </source>
</evidence>
<proteinExistence type="predicted"/>
<comment type="caution">
    <text evidence="4">The sequence shown here is derived from an EMBL/GenBank/DDBJ whole genome shotgun (WGS) entry which is preliminary data.</text>
</comment>
<dbReference type="PANTHER" id="PTHR11439">
    <property type="entry name" value="GAG-POL-RELATED RETROTRANSPOSON"/>
    <property type="match status" value="1"/>
</dbReference>
<evidence type="ECO:0000256" key="1">
    <source>
        <dbReference type="PROSITE-ProRule" id="PRU00047"/>
    </source>
</evidence>
<evidence type="ECO:0000256" key="2">
    <source>
        <dbReference type="SAM" id="MobiDB-lite"/>
    </source>
</evidence>
<feature type="domain" description="CCHC-type" evidence="3">
    <location>
        <begin position="115"/>
        <end position="129"/>
    </location>
</feature>
<feature type="region of interest" description="Disordered" evidence="2">
    <location>
        <begin position="89"/>
        <end position="110"/>
    </location>
</feature>
<keyword evidence="1" id="KW-0863">Zinc-finger</keyword>
<evidence type="ECO:0000259" key="3">
    <source>
        <dbReference type="PROSITE" id="PS50158"/>
    </source>
</evidence>
<dbReference type="GO" id="GO:0008270">
    <property type="term" value="F:zinc ion binding"/>
    <property type="evidence" value="ECO:0007669"/>
    <property type="project" value="UniProtKB-KW"/>
</dbReference>
<accession>A0A699GS13</accession>
<dbReference type="SMART" id="SM00343">
    <property type="entry name" value="ZnF_C2HC"/>
    <property type="match status" value="1"/>
</dbReference>